<dbReference type="PANTHER" id="PTHR43280">
    <property type="entry name" value="ARAC-FAMILY TRANSCRIPTIONAL REGULATOR"/>
    <property type="match status" value="1"/>
</dbReference>
<dbReference type="SMART" id="SM00342">
    <property type="entry name" value="HTH_ARAC"/>
    <property type="match status" value="1"/>
</dbReference>
<organism evidence="5 6">
    <name type="scientific">Paenibacillus hemerocallicola</name>
    <dbReference type="NCBI Taxonomy" id="1172614"/>
    <lineage>
        <taxon>Bacteria</taxon>
        <taxon>Bacillati</taxon>
        <taxon>Bacillota</taxon>
        <taxon>Bacilli</taxon>
        <taxon>Bacillales</taxon>
        <taxon>Paenibacillaceae</taxon>
        <taxon>Paenibacillus</taxon>
    </lineage>
</organism>
<dbReference type="InterPro" id="IPR009057">
    <property type="entry name" value="Homeodomain-like_sf"/>
</dbReference>
<dbReference type="PRINTS" id="PR00032">
    <property type="entry name" value="HTHARAC"/>
</dbReference>
<dbReference type="GO" id="GO:0043565">
    <property type="term" value="F:sequence-specific DNA binding"/>
    <property type="evidence" value="ECO:0007669"/>
    <property type="project" value="InterPro"/>
</dbReference>
<evidence type="ECO:0000256" key="1">
    <source>
        <dbReference type="ARBA" id="ARBA00023015"/>
    </source>
</evidence>
<dbReference type="SUPFAM" id="SSF46689">
    <property type="entry name" value="Homeodomain-like"/>
    <property type="match status" value="2"/>
</dbReference>
<protein>
    <submittedName>
        <fullName evidence="5">AraC family transcriptional regulator</fullName>
    </submittedName>
</protein>
<gene>
    <name evidence="5" type="ORF">FE784_06070</name>
</gene>
<reference evidence="5 6" key="1">
    <citation type="submission" date="2019-05" db="EMBL/GenBank/DDBJ databases">
        <title>We sequenced the genome of Paenibacillus hemerocallicola KCTC 33185 for further insight into its adaptation and study the phylogeny of Paenibacillus.</title>
        <authorList>
            <person name="Narsing Rao M.P."/>
        </authorList>
    </citation>
    <scope>NUCLEOTIDE SEQUENCE [LARGE SCALE GENOMIC DNA]</scope>
    <source>
        <strain evidence="5 6">KCTC 33185</strain>
    </source>
</reference>
<dbReference type="Pfam" id="PF02311">
    <property type="entry name" value="AraC_binding"/>
    <property type="match status" value="1"/>
</dbReference>
<dbReference type="InterPro" id="IPR020449">
    <property type="entry name" value="Tscrpt_reg_AraC-type_HTH"/>
</dbReference>
<dbReference type="AlphaFoldDB" id="A0A5C4TEL9"/>
<evidence type="ECO:0000313" key="6">
    <source>
        <dbReference type="Proteomes" id="UP000307943"/>
    </source>
</evidence>
<dbReference type="PROSITE" id="PS01124">
    <property type="entry name" value="HTH_ARAC_FAMILY_2"/>
    <property type="match status" value="1"/>
</dbReference>
<evidence type="ECO:0000256" key="3">
    <source>
        <dbReference type="ARBA" id="ARBA00023163"/>
    </source>
</evidence>
<dbReference type="PROSITE" id="PS51257">
    <property type="entry name" value="PROKAR_LIPOPROTEIN"/>
    <property type="match status" value="1"/>
</dbReference>
<dbReference type="InterPro" id="IPR037923">
    <property type="entry name" value="HTH-like"/>
</dbReference>
<evidence type="ECO:0000313" key="5">
    <source>
        <dbReference type="EMBL" id="TNJ67252.1"/>
    </source>
</evidence>
<dbReference type="InterPro" id="IPR003313">
    <property type="entry name" value="AraC-bd"/>
</dbReference>
<name>A0A5C4TEL9_9BACL</name>
<keyword evidence="6" id="KW-1185">Reference proteome</keyword>
<accession>A0A5C4TEL9</accession>
<feature type="domain" description="HTH araC/xylS-type" evidence="4">
    <location>
        <begin position="167"/>
        <end position="266"/>
    </location>
</feature>
<dbReference type="OrthoDB" id="9813413at2"/>
<sequence>MPERKYFCSPISVGSCWDTPEHSVYRGKGTTNEFSIHLIVNGKGFVEIEGNVYTLQAGTAFLYFPFEEQRYYSSEEDPWHVKWVHFYGDKLKEFMIEHGFHRSTLWSINHIKPLEEAQLALYEEAMRHKLLHETKLSALTYAFLVEFMGQAAPFSAVKPTASADRIPELLPHMQERAREPFDLEYWAAQAGVSSYYFCKLFRKTTRMTPLAFITLCRLQYGKHRLLEQLDLPIQQIAKEAGYSSASYFNKRFMEQEGMTPSEFRELYVRKS</sequence>
<dbReference type="SUPFAM" id="SSF51215">
    <property type="entry name" value="Regulatory protein AraC"/>
    <property type="match status" value="1"/>
</dbReference>
<dbReference type="Gene3D" id="1.10.10.60">
    <property type="entry name" value="Homeodomain-like"/>
    <property type="match status" value="2"/>
</dbReference>
<dbReference type="PANTHER" id="PTHR43280:SF2">
    <property type="entry name" value="HTH-TYPE TRANSCRIPTIONAL REGULATOR EXSA"/>
    <property type="match status" value="1"/>
</dbReference>
<evidence type="ECO:0000256" key="2">
    <source>
        <dbReference type="ARBA" id="ARBA00023125"/>
    </source>
</evidence>
<keyword evidence="1" id="KW-0805">Transcription regulation</keyword>
<dbReference type="Proteomes" id="UP000307943">
    <property type="component" value="Unassembled WGS sequence"/>
</dbReference>
<dbReference type="GO" id="GO:0003700">
    <property type="term" value="F:DNA-binding transcription factor activity"/>
    <property type="evidence" value="ECO:0007669"/>
    <property type="project" value="InterPro"/>
</dbReference>
<evidence type="ECO:0000259" key="4">
    <source>
        <dbReference type="PROSITE" id="PS01124"/>
    </source>
</evidence>
<dbReference type="Gene3D" id="2.60.120.280">
    <property type="entry name" value="Regulatory protein AraC"/>
    <property type="match status" value="1"/>
</dbReference>
<dbReference type="EMBL" id="VDCQ01000006">
    <property type="protein sequence ID" value="TNJ67252.1"/>
    <property type="molecule type" value="Genomic_DNA"/>
</dbReference>
<proteinExistence type="predicted"/>
<comment type="caution">
    <text evidence="5">The sequence shown here is derived from an EMBL/GenBank/DDBJ whole genome shotgun (WGS) entry which is preliminary data.</text>
</comment>
<dbReference type="InterPro" id="IPR018060">
    <property type="entry name" value="HTH_AraC"/>
</dbReference>
<keyword evidence="2" id="KW-0238">DNA-binding</keyword>
<dbReference type="Pfam" id="PF12833">
    <property type="entry name" value="HTH_18"/>
    <property type="match status" value="1"/>
</dbReference>
<keyword evidence="3" id="KW-0804">Transcription</keyword>